<keyword evidence="3" id="KW-1185">Reference proteome</keyword>
<protein>
    <submittedName>
        <fullName evidence="1">Uncharacterized protein</fullName>
    </submittedName>
</protein>
<evidence type="ECO:0000313" key="2">
    <source>
        <dbReference type="EMBL" id="ASR77687.1"/>
    </source>
</evidence>
<evidence type="ECO:0000313" key="3">
    <source>
        <dbReference type="Proteomes" id="UP000221957"/>
    </source>
</evidence>
<organism evidence="1 3">
    <name type="scientific">Streptomyces phage Paradiddles</name>
    <dbReference type="NCBI Taxonomy" id="2023993"/>
    <lineage>
        <taxon>Viruses</taxon>
        <taxon>Duplodnaviria</taxon>
        <taxon>Heunggongvirae</taxon>
        <taxon>Uroviricota</taxon>
        <taxon>Caudoviricetes</taxon>
        <taxon>Stanwilliamsviridae</taxon>
        <taxon>Boydwoodruffvirinae</taxon>
        <taxon>Samistivirus</taxon>
        <taxon>Samistivirus paradiddles</taxon>
    </lineage>
</organism>
<evidence type="ECO:0000313" key="1">
    <source>
        <dbReference type="EMBL" id="ASR77509.1"/>
    </source>
</evidence>
<name>A0A222YZ28_9CAUD</name>
<dbReference type="EMBL" id="MF347637">
    <property type="protein sequence ID" value="ASR77687.1"/>
    <property type="molecule type" value="Genomic_DNA"/>
</dbReference>
<sequence length="47" mass="5615">MCFHKWSNWKQMVGTFDSPLFPKLGTWKALIQVRQCSKCDKVQRKDI</sequence>
<gene>
    <name evidence="1" type="ORF">SEA_PARADIDDLES_18</name>
    <name evidence="2" type="ORF">SEA_PARADIDDLES_259</name>
</gene>
<proteinExistence type="predicted"/>
<dbReference type="EMBL" id="MF347637">
    <property type="protein sequence ID" value="ASR77509.1"/>
    <property type="molecule type" value="Genomic_DNA"/>
</dbReference>
<accession>A0A222YZ28</accession>
<dbReference type="Proteomes" id="UP000221957">
    <property type="component" value="Segment"/>
</dbReference>
<reference evidence="1 3" key="1">
    <citation type="submission" date="2017-06" db="EMBL/GenBank/DDBJ databases">
        <authorList>
            <person name="Calovich-Benne C.K."/>
            <person name="Green B.Y."/>
            <person name="Gonzales J.C."/>
            <person name="Martinez A.D."/>
            <person name="Suri N."/>
            <person name="Nayek S."/>
            <person name="Bhuiyan S."/>
            <person name="Hughes L.E."/>
            <person name="Garlena R.A."/>
            <person name="Russell D.A."/>
            <person name="Pope W.H."/>
            <person name="Jacobs-Sera D."/>
            <person name="Hendrix R.W."/>
            <person name="Hatfull G.F."/>
        </authorList>
    </citation>
    <scope>NUCLEOTIDE SEQUENCE [LARGE SCALE GENOMIC DNA]</scope>
</reference>